<sequence length="507" mass="54898">MEMEREGPEEARASSSSSLSWKEGGAALPLTATVARGGADLSHAPTPASHSGSHGGSGGGGWVGEGGIGGVDEGGIGEVAVVSVGVGEGHGRGDGVVADEEHWIEVNGTGTGSPVFRGPGVSKARKIYVTKVLDRRPRREARRLSGIIVLSDGKDIRLLKESLQLVRRDKFGQVKGTKSFEESDTAVAVRRRFRTYTFGFGSYHDPRTLYYLASQGFGTYSFVNESVQNIRDAMALCIGGLTSIVAQDLEVTIRAAHPGVEISSVDSGCHDVLLSSNKHKSIVHIKDLLGDEEKNLIVYVNAPDQEEHGQLATASMAKLLTVTAEYRSPLSQDDLIRADEAAAYVERRPKKKLLDGHDLSPEVACEMYRLGVVNRVWGIWTAIPVTTNPTYTTIKGAVKLWEIEGLDQDDVVNQLESLLAAIDPSVQPSADPDMAALRRRLYNDLDKMRTKFSKNVMAGLPYMLSWLSSHRCQRAATRVSASDSCFLTVRMKNMIASVETALAYIIQ</sequence>
<dbReference type="Gramene" id="BGIOSGA021902-TA">
    <property type="protein sequence ID" value="BGIOSGA021902-PA"/>
    <property type="gene ID" value="BGIOSGA021902"/>
</dbReference>
<dbReference type="OMA" id="DEEHWIE"/>
<dbReference type="AlphaFoldDB" id="A2Y9F1"/>
<feature type="compositionally biased region" description="Basic and acidic residues" evidence="1">
    <location>
        <begin position="1"/>
        <end position="12"/>
    </location>
</feature>
<dbReference type="Gene3D" id="3.40.50.410">
    <property type="entry name" value="von Willebrand factor, type A domain"/>
    <property type="match status" value="1"/>
</dbReference>
<reference evidence="2 3" key="1">
    <citation type="journal article" date="2005" name="PLoS Biol.">
        <title>The genomes of Oryza sativa: a history of duplications.</title>
        <authorList>
            <person name="Yu J."/>
            <person name="Wang J."/>
            <person name="Lin W."/>
            <person name="Li S."/>
            <person name="Li H."/>
            <person name="Zhou J."/>
            <person name="Ni P."/>
            <person name="Dong W."/>
            <person name="Hu S."/>
            <person name="Zeng C."/>
            <person name="Zhang J."/>
            <person name="Zhang Y."/>
            <person name="Li R."/>
            <person name="Xu Z."/>
            <person name="Li S."/>
            <person name="Li X."/>
            <person name="Zheng H."/>
            <person name="Cong L."/>
            <person name="Lin L."/>
            <person name="Yin J."/>
            <person name="Geng J."/>
            <person name="Li G."/>
            <person name="Shi J."/>
            <person name="Liu J."/>
            <person name="Lv H."/>
            <person name="Li J."/>
            <person name="Wang J."/>
            <person name="Deng Y."/>
            <person name="Ran L."/>
            <person name="Shi X."/>
            <person name="Wang X."/>
            <person name="Wu Q."/>
            <person name="Li C."/>
            <person name="Ren X."/>
            <person name="Wang J."/>
            <person name="Wang X."/>
            <person name="Li D."/>
            <person name="Liu D."/>
            <person name="Zhang X."/>
            <person name="Ji Z."/>
            <person name="Zhao W."/>
            <person name="Sun Y."/>
            <person name="Zhang Z."/>
            <person name="Bao J."/>
            <person name="Han Y."/>
            <person name="Dong L."/>
            <person name="Ji J."/>
            <person name="Chen P."/>
            <person name="Wu S."/>
            <person name="Liu J."/>
            <person name="Xiao Y."/>
            <person name="Bu D."/>
            <person name="Tan J."/>
            <person name="Yang L."/>
            <person name="Ye C."/>
            <person name="Zhang J."/>
            <person name="Xu J."/>
            <person name="Zhou Y."/>
            <person name="Yu Y."/>
            <person name="Zhang B."/>
            <person name="Zhuang S."/>
            <person name="Wei H."/>
            <person name="Liu B."/>
            <person name="Lei M."/>
            <person name="Yu H."/>
            <person name="Li Y."/>
            <person name="Xu H."/>
            <person name="Wei S."/>
            <person name="He X."/>
            <person name="Fang L."/>
            <person name="Zhang Z."/>
            <person name="Zhang Y."/>
            <person name="Huang X."/>
            <person name="Su Z."/>
            <person name="Tong W."/>
            <person name="Li J."/>
            <person name="Tong Z."/>
            <person name="Li S."/>
            <person name="Ye J."/>
            <person name="Wang L."/>
            <person name="Fang L."/>
            <person name="Lei T."/>
            <person name="Chen C."/>
            <person name="Chen H."/>
            <person name="Xu Z."/>
            <person name="Li H."/>
            <person name="Huang H."/>
            <person name="Zhang F."/>
            <person name="Xu H."/>
            <person name="Li N."/>
            <person name="Zhao C."/>
            <person name="Li S."/>
            <person name="Dong L."/>
            <person name="Huang Y."/>
            <person name="Li L."/>
            <person name="Xi Y."/>
            <person name="Qi Q."/>
            <person name="Li W."/>
            <person name="Zhang B."/>
            <person name="Hu W."/>
            <person name="Zhang Y."/>
            <person name="Tian X."/>
            <person name="Jiao Y."/>
            <person name="Liang X."/>
            <person name="Jin J."/>
            <person name="Gao L."/>
            <person name="Zheng W."/>
            <person name="Hao B."/>
            <person name="Liu S."/>
            <person name="Wang W."/>
            <person name="Yuan L."/>
            <person name="Cao M."/>
            <person name="McDermott J."/>
            <person name="Samudrala R."/>
            <person name="Wang J."/>
            <person name="Wong G.K."/>
            <person name="Yang H."/>
        </authorList>
    </citation>
    <scope>NUCLEOTIDE SEQUENCE [LARGE SCALE GENOMIC DNA]</scope>
    <source>
        <strain evidence="3">cv. 93-11</strain>
    </source>
</reference>
<accession>A2Y9F1</accession>
<dbReference type="PANTHER" id="PTHR10579">
    <property type="entry name" value="CALCIUM-ACTIVATED CHLORIDE CHANNEL REGULATOR"/>
    <property type="match status" value="1"/>
</dbReference>
<gene>
    <name evidence="2" type="ORF">OsI_21692</name>
</gene>
<dbReference type="PANTHER" id="PTHR10579:SF57">
    <property type="entry name" value="OS11G0687100 PROTEIN"/>
    <property type="match status" value="1"/>
</dbReference>
<name>A2Y9F1_ORYSI</name>
<feature type="region of interest" description="Disordered" evidence="1">
    <location>
        <begin position="38"/>
        <end position="68"/>
    </location>
</feature>
<dbReference type="HOGENOM" id="CLU_047768_0_0_1"/>
<proteinExistence type="predicted"/>
<keyword evidence="3" id="KW-1185">Reference proteome</keyword>
<dbReference type="InterPro" id="IPR051266">
    <property type="entry name" value="CLCR"/>
</dbReference>
<dbReference type="STRING" id="39946.A2Y9F1"/>
<organism evidence="2 3">
    <name type="scientific">Oryza sativa subsp. indica</name>
    <name type="common">Rice</name>
    <dbReference type="NCBI Taxonomy" id="39946"/>
    <lineage>
        <taxon>Eukaryota</taxon>
        <taxon>Viridiplantae</taxon>
        <taxon>Streptophyta</taxon>
        <taxon>Embryophyta</taxon>
        <taxon>Tracheophyta</taxon>
        <taxon>Spermatophyta</taxon>
        <taxon>Magnoliopsida</taxon>
        <taxon>Liliopsida</taxon>
        <taxon>Poales</taxon>
        <taxon>Poaceae</taxon>
        <taxon>BOP clade</taxon>
        <taxon>Oryzoideae</taxon>
        <taxon>Oryzeae</taxon>
        <taxon>Oryzinae</taxon>
        <taxon>Oryza</taxon>
        <taxon>Oryza sativa</taxon>
    </lineage>
</organism>
<evidence type="ECO:0000313" key="3">
    <source>
        <dbReference type="Proteomes" id="UP000007015"/>
    </source>
</evidence>
<feature type="compositionally biased region" description="Gly residues" evidence="1">
    <location>
        <begin position="53"/>
        <end position="68"/>
    </location>
</feature>
<protein>
    <submittedName>
        <fullName evidence="2">Uncharacterized protein</fullName>
    </submittedName>
</protein>
<dbReference type="SUPFAM" id="SSF53300">
    <property type="entry name" value="vWA-like"/>
    <property type="match status" value="1"/>
</dbReference>
<dbReference type="InterPro" id="IPR036465">
    <property type="entry name" value="vWFA_dom_sf"/>
</dbReference>
<feature type="region of interest" description="Disordered" evidence="1">
    <location>
        <begin position="1"/>
        <end position="23"/>
    </location>
</feature>
<evidence type="ECO:0000256" key="1">
    <source>
        <dbReference type="SAM" id="MobiDB-lite"/>
    </source>
</evidence>
<dbReference type="Proteomes" id="UP000007015">
    <property type="component" value="Chromosome 6"/>
</dbReference>
<evidence type="ECO:0000313" key="2">
    <source>
        <dbReference type="EMBL" id="EAY99711.1"/>
    </source>
</evidence>
<dbReference type="EMBL" id="CM000131">
    <property type="protein sequence ID" value="EAY99711.1"/>
    <property type="molecule type" value="Genomic_DNA"/>
</dbReference>